<dbReference type="RefSeq" id="WP_218149355.1">
    <property type="nucleotide sequence ID" value="NZ_FOLH01000001.1"/>
</dbReference>
<dbReference type="InterPro" id="IPR001789">
    <property type="entry name" value="Sig_transdc_resp-reg_receiver"/>
</dbReference>
<dbReference type="SUPFAM" id="SSF52172">
    <property type="entry name" value="CheY-like"/>
    <property type="match status" value="1"/>
</dbReference>
<feature type="domain" description="Response regulatory" evidence="3">
    <location>
        <begin position="15"/>
        <end position="122"/>
    </location>
</feature>
<dbReference type="STRING" id="1122252.SAMN05660443_0165"/>
<dbReference type="Proteomes" id="UP000199058">
    <property type="component" value="Unassembled WGS sequence"/>
</dbReference>
<dbReference type="InterPro" id="IPR011006">
    <property type="entry name" value="CheY-like_superfamily"/>
</dbReference>
<dbReference type="PANTHER" id="PTHR44591">
    <property type="entry name" value="STRESS RESPONSE REGULATOR PROTEIN 1"/>
    <property type="match status" value="1"/>
</dbReference>
<dbReference type="InterPro" id="IPR050595">
    <property type="entry name" value="Bact_response_regulator"/>
</dbReference>
<dbReference type="PANTHER" id="PTHR44591:SF3">
    <property type="entry name" value="RESPONSE REGULATORY DOMAIN-CONTAINING PROTEIN"/>
    <property type="match status" value="1"/>
</dbReference>
<dbReference type="Gene3D" id="3.40.50.2300">
    <property type="match status" value="1"/>
</dbReference>
<dbReference type="Pfam" id="PF00072">
    <property type="entry name" value="Response_reg"/>
    <property type="match status" value="1"/>
</dbReference>
<organism evidence="4 5">
    <name type="scientific">Marinospirillum celere</name>
    <dbReference type="NCBI Taxonomy" id="1122252"/>
    <lineage>
        <taxon>Bacteria</taxon>
        <taxon>Pseudomonadati</taxon>
        <taxon>Pseudomonadota</taxon>
        <taxon>Gammaproteobacteria</taxon>
        <taxon>Oceanospirillales</taxon>
        <taxon>Oceanospirillaceae</taxon>
        <taxon>Marinospirillum</taxon>
    </lineage>
</organism>
<evidence type="ECO:0000313" key="4">
    <source>
        <dbReference type="EMBL" id="SFB79329.1"/>
    </source>
</evidence>
<sequence>MSKTSMHPEQGFRFRLLLVDDQPSNLHALGSLLSKDYDLVVATSGPQALKIAQGDQRPDLILLDVMMPDMDWPLKIPVLAYPKKTAATLSAFGTPELWSISSFQALQKLADKSGQNKELAGL</sequence>
<reference evidence="4 5" key="1">
    <citation type="submission" date="2016-10" db="EMBL/GenBank/DDBJ databases">
        <authorList>
            <person name="de Groot N.N."/>
        </authorList>
    </citation>
    <scope>NUCLEOTIDE SEQUENCE [LARGE SCALE GENOMIC DNA]</scope>
    <source>
        <strain evidence="4 5">DSM 18438</strain>
    </source>
</reference>
<proteinExistence type="predicted"/>
<keyword evidence="5" id="KW-1185">Reference proteome</keyword>
<name>A0A1I1DW92_9GAMM</name>
<protein>
    <submittedName>
        <fullName evidence="4">Response regulator receiver domain-containing protein</fullName>
    </submittedName>
</protein>
<accession>A0A1I1DW92</accession>
<keyword evidence="1 2" id="KW-0597">Phosphoprotein</keyword>
<evidence type="ECO:0000256" key="1">
    <source>
        <dbReference type="ARBA" id="ARBA00022553"/>
    </source>
</evidence>
<dbReference type="PROSITE" id="PS50110">
    <property type="entry name" value="RESPONSE_REGULATORY"/>
    <property type="match status" value="1"/>
</dbReference>
<dbReference type="EMBL" id="FOLH01000001">
    <property type="protein sequence ID" value="SFB79329.1"/>
    <property type="molecule type" value="Genomic_DNA"/>
</dbReference>
<evidence type="ECO:0000256" key="2">
    <source>
        <dbReference type="PROSITE-ProRule" id="PRU00169"/>
    </source>
</evidence>
<dbReference type="AlphaFoldDB" id="A0A1I1DW92"/>
<gene>
    <name evidence="4" type="ORF">SAMN05660443_0165</name>
</gene>
<dbReference type="GO" id="GO:0000160">
    <property type="term" value="P:phosphorelay signal transduction system"/>
    <property type="evidence" value="ECO:0007669"/>
    <property type="project" value="InterPro"/>
</dbReference>
<feature type="modified residue" description="4-aspartylphosphate" evidence="2">
    <location>
        <position position="64"/>
    </location>
</feature>
<evidence type="ECO:0000259" key="3">
    <source>
        <dbReference type="PROSITE" id="PS50110"/>
    </source>
</evidence>
<evidence type="ECO:0000313" key="5">
    <source>
        <dbReference type="Proteomes" id="UP000199058"/>
    </source>
</evidence>